<keyword evidence="2 12" id="KW-0813">Transport</keyword>
<evidence type="ECO:0000256" key="1">
    <source>
        <dbReference type="ARBA" id="ARBA00004571"/>
    </source>
</evidence>
<comment type="similarity">
    <text evidence="12 13">Belongs to the TonB-dependent receptor family.</text>
</comment>
<keyword evidence="9 13" id="KW-0798">TonB box</keyword>
<keyword evidence="10 12" id="KW-0472">Membrane</keyword>
<dbReference type="EMBL" id="CP159373">
    <property type="protein sequence ID" value="XCN74315.1"/>
    <property type="molecule type" value="Genomic_DNA"/>
</dbReference>
<evidence type="ECO:0000313" key="17">
    <source>
        <dbReference type="EMBL" id="XCN74315.1"/>
    </source>
</evidence>
<reference evidence="17" key="2">
    <citation type="submission" date="2024-06" db="EMBL/GenBank/DDBJ databases">
        <authorList>
            <person name="Plum-Jensen L.E."/>
            <person name="Schramm A."/>
            <person name="Marshall I.P.G."/>
        </authorList>
    </citation>
    <scope>NUCLEOTIDE SEQUENCE</scope>
    <source>
        <strain evidence="17">Rat1</strain>
    </source>
</reference>
<dbReference type="InterPro" id="IPR037066">
    <property type="entry name" value="Plug_dom_sf"/>
</dbReference>
<reference evidence="17" key="1">
    <citation type="journal article" date="2024" name="Syst. Appl. Microbiol.">
        <title>First single-strain enrichments of Electrothrix cable bacteria, description of E. aestuarii sp. nov. and E. rattekaaiensis sp. nov., and proposal of a cable bacteria taxonomy following the rules of the SeqCode.</title>
        <authorList>
            <person name="Plum-Jensen L.E."/>
            <person name="Schramm A."/>
            <person name="Marshall I.P.G."/>
        </authorList>
    </citation>
    <scope>NUCLEOTIDE SEQUENCE</scope>
    <source>
        <strain evidence="17">Rat1</strain>
    </source>
</reference>
<dbReference type="InterPro" id="IPR012910">
    <property type="entry name" value="Plug_dom"/>
</dbReference>
<feature type="domain" description="TonB-dependent receptor-like beta-barrel" evidence="15">
    <location>
        <begin position="254"/>
        <end position="706"/>
    </location>
</feature>
<keyword evidence="17" id="KW-0675">Receptor</keyword>
<evidence type="ECO:0000256" key="8">
    <source>
        <dbReference type="ARBA" id="ARBA00023065"/>
    </source>
</evidence>
<dbReference type="KEGG" id="eaj:Q3M24_06085"/>
<sequence length="744" mass="82349">MQNKVYNKRILLSLTAAALGAQAVSAASLYAAEEDKAMAEVLVVGERLITPTRQASETVYTGSEITAKGMEIQGTKATTSVYNTLDMLPGINVESPDSNGLAAEMSSVRVRGVKGALGALTVEGVPNYGGNPIGPRDYLYDMENMEAVSVYKGAVPGDIGTGVGSRGGAVELRPDWPHEDFGVAFKQSLGSDAYTRTYLRLDSGELPATGTALSGSFSYAESDKWRGEGELGPRFNGNLSLRQALGEKTSIKLWYNHNDLDQHLYRALSWDDIQDLGGNYDKDFNGTLTGDVKQDIYYYDYNRGTYLNDDFLAVLSSELTDSLSISLKPYASKEDVEILQGITKGGVMVQKRVRDIQRTGLIAEAVQETASFNASLGYHFEAVDMDIHSQNYAIVDSGLAYRGYGRMASSGTSYIHSPYLKLAGAYERFNWQAGLKYFNFQEDDSQGYMSGPGPDYALVRTPDLDRSSTEYDILLPTLAASNLLSDSTELRASYGKTFIRPYKYMPLVNLYSANRSTFLAQGMNLQTLFDGYDIEETHTFDLGLRYIGPWFELSPTLFYSTHSNLVCTVYDSRVGLNYDQFIGEATGYGLDLEMNAYLNDELTLFINPTYTTMQYDKNLVYAGKTLEADGNQVVDTPEWLVKTGLIWHNGPFEVVPMLRYIGSRYSDLENKDEVDAATVLDLRMSYTLPNVLKSKEMKLSLELNNLLDEEYVSTINAMDDSRQGVATYYPGTPFSGMLSLSVKY</sequence>
<evidence type="ECO:0000259" key="16">
    <source>
        <dbReference type="Pfam" id="PF07715"/>
    </source>
</evidence>
<evidence type="ECO:0000256" key="6">
    <source>
        <dbReference type="ARBA" id="ARBA00022729"/>
    </source>
</evidence>
<feature type="domain" description="TonB-dependent receptor plug" evidence="16">
    <location>
        <begin position="71"/>
        <end position="158"/>
    </location>
</feature>
<organism evidence="17">
    <name type="scientific">Candidatus Electrothrix aestuarii</name>
    <dbReference type="NCBI Taxonomy" id="3062594"/>
    <lineage>
        <taxon>Bacteria</taxon>
        <taxon>Pseudomonadati</taxon>
        <taxon>Thermodesulfobacteriota</taxon>
        <taxon>Desulfobulbia</taxon>
        <taxon>Desulfobulbales</taxon>
        <taxon>Desulfobulbaceae</taxon>
        <taxon>Candidatus Electrothrix</taxon>
    </lineage>
</organism>
<evidence type="ECO:0000256" key="11">
    <source>
        <dbReference type="ARBA" id="ARBA00023237"/>
    </source>
</evidence>
<dbReference type="InterPro" id="IPR039426">
    <property type="entry name" value="TonB-dep_rcpt-like"/>
</dbReference>
<dbReference type="InterPro" id="IPR036942">
    <property type="entry name" value="Beta-barrel_TonB_sf"/>
</dbReference>
<keyword evidence="4" id="KW-0410">Iron transport</keyword>
<keyword evidence="6 14" id="KW-0732">Signal</keyword>
<evidence type="ECO:0000256" key="2">
    <source>
        <dbReference type="ARBA" id="ARBA00022448"/>
    </source>
</evidence>
<dbReference type="Pfam" id="PF07715">
    <property type="entry name" value="Plug"/>
    <property type="match status" value="1"/>
</dbReference>
<feature type="chain" id="PRO_5043986583" evidence="14">
    <location>
        <begin position="27"/>
        <end position="744"/>
    </location>
</feature>
<dbReference type="GO" id="GO:0015344">
    <property type="term" value="F:siderophore uptake transmembrane transporter activity"/>
    <property type="evidence" value="ECO:0007669"/>
    <property type="project" value="TreeGrafter"/>
</dbReference>
<name>A0AAU8LZI8_9BACT</name>
<dbReference type="SUPFAM" id="SSF56935">
    <property type="entry name" value="Porins"/>
    <property type="match status" value="1"/>
</dbReference>
<dbReference type="PANTHER" id="PTHR32552:SF68">
    <property type="entry name" value="FERRICHROME OUTER MEMBRANE TRANSPORTER_PHAGE RECEPTOR"/>
    <property type="match status" value="1"/>
</dbReference>
<keyword evidence="7" id="KW-0408">Iron</keyword>
<evidence type="ECO:0000256" key="14">
    <source>
        <dbReference type="SAM" id="SignalP"/>
    </source>
</evidence>
<dbReference type="Gene3D" id="2.170.130.10">
    <property type="entry name" value="TonB-dependent receptor, plug domain"/>
    <property type="match status" value="1"/>
</dbReference>
<evidence type="ECO:0000256" key="9">
    <source>
        <dbReference type="ARBA" id="ARBA00023077"/>
    </source>
</evidence>
<evidence type="ECO:0000259" key="15">
    <source>
        <dbReference type="Pfam" id="PF00593"/>
    </source>
</evidence>
<protein>
    <submittedName>
        <fullName evidence="17">TonB-dependent receptor</fullName>
    </submittedName>
</protein>
<evidence type="ECO:0000256" key="12">
    <source>
        <dbReference type="PROSITE-ProRule" id="PRU01360"/>
    </source>
</evidence>
<evidence type="ECO:0000256" key="7">
    <source>
        <dbReference type="ARBA" id="ARBA00023004"/>
    </source>
</evidence>
<comment type="subcellular location">
    <subcellularLocation>
        <location evidence="1 12">Cell outer membrane</location>
        <topology evidence="1 12">Multi-pass membrane protein</topology>
    </subcellularLocation>
</comment>
<keyword evidence="11 12" id="KW-0998">Cell outer membrane</keyword>
<keyword evidence="5 12" id="KW-0812">Transmembrane</keyword>
<accession>A0AAU8LZI8</accession>
<evidence type="ECO:0000256" key="13">
    <source>
        <dbReference type="RuleBase" id="RU003357"/>
    </source>
</evidence>
<dbReference type="PANTHER" id="PTHR32552">
    <property type="entry name" value="FERRICHROME IRON RECEPTOR-RELATED"/>
    <property type="match status" value="1"/>
</dbReference>
<dbReference type="AlphaFoldDB" id="A0AAU8LZI8"/>
<evidence type="ECO:0000256" key="4">
    <source>
        <dbReference type="ARBA" id="ARBA00022496"/>
    </source>
</evidence>
<gene>
    <name evidence="17" type="ORF">Q3M24_06085</name>
</gene>
<dbReference type="PROSITE" id="PS52016">
    <property type="entry name" value="TONB_DEPENDENT_REC_3"/>
    <property type="match status" value="1"/>
</dbReference>
<feature type="signal peptide" evidence="14">
    <location>
        <begin position="1"/>
        <end position="26"/>
    </location>
</feature>
<evidence type="ECO:0000256" key="10">
    <source>
        <dbReference type="ARBA" id="ARBA00023136"/>
    </source>
</evidence>
<proteinExistence type="inferred from homology"/>
<keyword evidence="3 12" id="KW-1134">Transmembrane beta strand</keyword>
<keyword evidence="8" id="KW-0406">Ion transport</keyword>
<evidence type="ECO:0000256" key="3">
    <source>
        <dbReference type="ARBA" id="ARBA00022452"/>
    </source>
</evidence>
<dbReference type="InterPro" id="IPR000531">
    <property type="entry name" value="Beta-barrel_TonB"/>
</dbReference>
<evidence type="ECO:0000256" key="5">
    <source>
        <dbReference type="ARBA" id="ARBA00022692"/>
    </source>
</evidence>
<dbReference type="Gene3D" id="2.40.170.20">
    <property type="entry name" value="TonB-dependent receptor, beta-barrel domain"/>
    <property type="match status" value="1"/>
</dbReference>
<dbReference type="Pfam" id="PF00593">
    <property type="entry name" value="TonB_dep_Rec_b-barrel"/>
    <property type="match status" value="1"/>
</dbReference>
<dbReference type="GO" id="GO:0009279">
    <property type="term" value="C:cell outer membrane"/>
    <property type="evidence" value="ECO:0007669"/>
    <property type="project" value="UniProtKB-SubCell"/>
</dbReference>